<organism evidence="1 2">
    <name type="scientific">Bugula neritina</name>
    <name type="common">Brown bryozoan</name>
    <name type="synonym">Sertularia neritina</name>
    <dbReference type="NCBI Taxonomy" id="10212"/>
    <lineage>
        <taxon>Eukaryota</taxon>
        <taxon>Metazoa</taxon>
        <taxon>Spiralia</taxon>
        <taxon>Lophotrochozoa</taxon>
        <taxon>Bryozoa</taxon>
        <taxon>Gymnolaemata</taxon>
        <taxon>Cheilostomatida</taxon>
        <taxon>Flustrina</taxon>
        <taxon>Buguloidea</taxon>
        <taxon>Bugulidae</taxon>
        <taxon>Bugula</taxon>
    </lineage>
</organism>
<dbReference type="Proteomes" id="UP000593567">
    <property type="component" value="Unassembled WGS sequence"/>
</dbReference>
<dbReference type="OrthoDB" id="1918at2759"/>
<comment type="caution">
    <text evidence="1">The sequence shown here is derived from an EMBL/GenBank/DDBJ whole genome shotgun (WGS) entry which is preliminary data.</text>
</comment>
<reference evidence="1" key="1">
    <citation type="submission" date="2020-06" db="EMBL/GenBank/DDBJ databases">
        <title>Draft genome of Bugula neritina, a colonial animal packing powerful symbionts and potential medicines.</title>
        <authorList>
            <person name="Rayko M."/>
        </authorList>
    </citation>
    <scope>NUCLEOTIDE SEQUENCE [LARGE SCALE GENOMIC DNA]</scope>
    <source>
        <strain evidence="1">Kwan_BN1</strain>
    </source>
</reference>
<sequence>MIIVEAKLLHGSTYLAGEEVVCQLFFTNPSTPENSLRLSSDIETLAWSTAQIHCQCTLSNTSTVQSDLSQGQDGFNMGVAPELTSFHPTRGERGITVMMTHPKILFCNIKLSPGEKAEYVYREKIPLANIPPTFRGGFVKYSYKLTIGTQRPDSAVSEIKIPFRVLTVDGMKEPSAYTDKQKVLAPSNPFLASDDNSSAEHSVRDIALQLLAEQSARKRNNCYNISNLHGKVARISLPKTSYKIGEDLSCTFDFSQATVQCLQVTVTLQSVEEVSERLKKEGERHTNTISHSNHQEFCLHMSRANIMLPIPLHITPSFNSDFVSLKWQLHIEFVTLTTHIPDQAPAESDTASTLWHGVTDLDTETIHWHLPLTLLSTNPLQCGIIQSVKCDDLVQLD</sequence>
<dbReference type="Pfam" id="PF08737">
    <property type="entry name" value="Rgp1"/>
    <property type="match status" value="2"/>
</dbReference>
<name>A0A7J7KIH2_BUGNE</name>
<keyword evidence="2" id="KW-1185">Reference proteome</keyword>
<proteinExistence type="predicted"/>
<protein>
    <submittedName>
        <fullName evidence="1">RGP1</fullName>
    </submittedName>
</protein>
<dbReference type="EMBL" id="VXIV02000477">
    <property type="protein sequence ID" value="KAF6038055.1"/>
    <property type="molecule type" value="Genomic_DNA"/>
</dbReference>
<evidence type="ECO:0000313" key="2">
    <source>
        <dbReference type="Proteomes" id="UP000593567"/>
    </source>
</evidence>
<dbReference type="InterPro" id="IPR014848">
    <property type="entry name" value="Rgp1"/>
</dbReference>
<dbReference type="AlphaFoldDB" id="A0A7J7KIH2"/>
<gene>
    <name evidence="1" type="ORF">EB796_003637</name>
</gene>
<dbReference type="PANTHER" id="PTHR12507">
    <property type="entry name" value="REDUCED GROWTH PHENOTYPE 1 RGP1, YEAST -RELATED"/>
    <property type="match status" value="1"/>
</dbReference>
<evidence type="ECO:0000313" key="1">
    <source>
        <dbReference type="EMBL" id="KAF6038055.1"/>
    </source>
</evidence>
<accession>A0A7J7KIH2</accession>